<dbReference type="InterPro" id="IPR029063">
    <property type="entry name" value="SAM-dependent_MTases_sf"/>
</dbReference>
<sequence length="539" mass="61425">MTQFDTPASEATQSHSGISEMPEQSHPFPTTHPAHLAAIAELSNIQAPDVYTARVLELGCAAGGNIIPLSFYYPNMTLVGVDNSKTHIEKGQRIIREMGLTNVQLHCMNIADITPSLGQFDYIIVHGVYSWVPPEIQDQILRVVQENLSEHGVAFISYNVYPGWKIHEISRDAMQFHARYAETIEEQVQQGRDFMQFLNSLAPKDSMYKNMFEKEAQRAKAADSDYIAHEYFEENNLPCYFIDFINHAHANNLTYLGDSNFISMFAHEFSLDTQELLHKASNDQQLELEQYLDFIKNRSFRQTLLCHAPQVERIQRDISESKLQRICYNCEVEIEEQTNEFGATHYALPQQSRKVMQKPIQQAVLKALRANRLNFLSYEQLQTCVKNNLGLNDDTVHFDNSELNECLIQLIFTGYIPPLTQMPQLNHQQTVPSHPQVNPLAMRYALLTGQLVSSQHTSKQTRHDLVLSTLLPLLDGQHSEEELAQHLTQAVLAGHMTFIASDTQQAVSDEHFIAHEARMYTRTALEQLCREGHLISAKS</sequence>
<evidence type="ECO:0000313" key="5">
    <source>
        <dbReference type="EMBL" id="TDR31721.1"/>
    </source>
</evidence>
<evidence type="ECO:0000256" key="1">
    <source>
        <dbReference type="SAM" id="MobiDB-lite"/>
    </source>
</evidence>
<evidence type="ECO:0000259" key="4">
    <source>
        <dbReference type="Pfam" id="PF21782"/>
    </source>
</evidence>
<dbReference type="RefSeq" id="WP_133619825.1">
    <property type="nucleotide sequence ID" value="NZ_SNZE01000008.1"/>
</dbReference>
<protein>
    <submittedName>
        <fullName evidence="5">Methyltransferase-like protein</fullName>
    </submittedName>
</protein>
<keyword evidence="5" id="KW-0808">Transferase</keyword>
<evidence type="ECO:0000259" key="3">
    <source>
        <dbReference type="Pfam" id="PF13847"/>
    </source>
</evidence>
<dbReference type="AlphaFoldDB" id="A0A4R6Y8L3"/>
<dbReference type="Pfam" id="PF13847">
    <property type="entry name" value="Methyltransf_31"/>
    <property type="match status" value="1"/>
</dbReference>
<feature type="compositionally biased region" description="Polar residues" evidence="1">
    <location>
        <begin position="1"/>
        <end position="17"/>
    </location>
</feature>
<dbReference type="Gene3D" id="3.40.50.150">
    <property type="entry name" value="Vaccinia Virus protein VP39"/>
    <property type="match status" value="1"/>
</dbReference>
<evidence type="ECO:0000259" key="2">
    <source>
        <dbReference type="Pfam" id="PF10119"/>
    </source>
</evidence>
<name>A0A4R6Y8L3_9BURK</name>
<proteinExistence type="predicted"/>
<reference evidence="5 6" key="1">
    <citation type="submission" date="2019-03" db="EMBL/GenBank/DDBJ databases">
        <title>Genomic Encyclopedia of Type Strains, Phase IV (KMG-IV): sequencing the most valuable type-strain genomes for metagenomic binning, comparative biology and taxonomic classification.</title>
        <authorList>
            <person name="Goeker M."/>
        </authorList>
    </citation>
    <scope>NUCLEOTIDE SEQUENCE [LARGE SCALE GENOMIC DNA]</scope>
    <source>
        <strain evidence="5 6">DSM 102852</strain>
    </source>
</reference>
<feature type="domain" description="Methyltransferase regulatory" evidence="2">
    <location>
        <begin position="224"/>
        <end position="307"/>
    </location>
</feature>
<dbReference type="EMBL" id="SNZE01000008">
    <property type="protein sequence ID" value="TDR31721.1"/>
    <property type="molecule type" value="Genomic_DNA"/>
</dbReference>
<evidence type="ECO:0000313" key="6">
    <source>
        <dbReference type="Proteomes" id="UP000294480"/>
    </source>
</evidence>
<dbReference type="InterPro" id="IPR018773">
    <property type="entry name" value="MeTrfase_reg_dom_prd"/>
</dbReference>
<feature type="domain" description="PKMT C-terminal winged helix" evidence="4">
    <location>
        <begin position="435"/>
        <end position="532"/>
    </location>
</feature>
<dbReference type="Pfam" id="PF10119">
    <property type="entry name" value="MethyTransf_Reg"/>
    <property type="match status" value="1"/>
</dbReference>
<dbReference type="InterPro" id="IPR025714">
    <property type="entry name" value="Methyltranfer_dom"/>
</dbReference>
<dbReference type="SUPFAM" id="SSF53335">
    <property type="entry name" value="S-adenosyl-L-methionine-dependent methyltransferases"/>
    <property type="match status" value="1"/>
</dbReference>
<keyword evidence="6" id="KW-1185">Reference proteome</keyword>
<dbReference type="InterPro" id="IPR050723">
    <property type="entry name" value="CFA/CMAS"/>
</dbReference>
<dbReference type="Proteomes" id="UP000294480">
    <property type="component" value="Unassembled WGS sequence"/>
</dbReference>
<dbReference type="OrthoDB" id="323463at2"/>
<feature type="domain" description="Methyltransferase" evidence="3">
    <location>
        <begin position="54"/>
        <end position="182"/>
    </location>
</feature>
<feature type="region of interest" description="Disordered" evidence="1">
    <location>
        <begin position="1"/>
        <end position="30"/>
    </location>
</feature>
<keyword evidence="5" id="KW-0489">Methyltransferase</keyword>
<dbReference type="Pfam" id="PF21782">
    <property type="entry name" value="WHD_PKMT"/>
    <property type="match status" value="1"/>
</dbReference>
<dbReference type="InterPro" id="IPR048976">
    <property type="entry name" value="WHD_PKMT"/>
</dbReference>
<dbReference type="PANTHER" id="PTHR43667:SF2">
    <property type="entry name" value="FATTY ACID C-METHYL TRANSFERASE"/>
    <property type="match status" value="1"/>
</dbReference>
<dbReference type="PANTHER" id="PTHR43667">
    <property type="entry name" value="CYCLOPROPANE-FATTY-ACYL-PHOSPHOLIPID SYNTHASE"/>
    <property type="match status" value="1"/>
</dbReference>
<gene>
    <name evidence="5" type="ORF">DFR44_108104</name>
</gene>
<dbReference type="CDD" id="cd02440">
    <property type="entry name" value="AdoMet_MTases"/>
    <property type="match status" value="1"/>
</dbReference>
<dbReference type="GO" id="GO:0032259">
    <property type="term" value="P:methylation"/>
    <property type="evidence" value="ECO:0007669"/>
    <property type="project" value="UniProtKB-KW"/>
</dbReference>
<dbReference type="GO" id="GO:0008168">
    <property type="term" value="F:methyltransferase activity"/>
    <property type="evidence" value="ECO:0007669"/>
    <property type="project" value="UniProtKB-KW"/>
</dbReference>
<comment type="caution">
    <text evidence="5">The sequence shown here is derived from an EMBL/GenBank/DDBJ whole genome shotgun (WGS) entry which is preliminary data.</text>
</comment>
<organism evidence="5 6">
    <name type="scientific">Hydromonas duriensis</name>
    <dbReference type="NCBI Taxonomy" id="1527608"/>
    <lineage>
        <taxon>Bacteria</taxon>
        <taxon>Pseudomonadati</taxon>
        <taxon>Pseudomonadota</taxon>
        <taxon>Betaproteobacteria</taxon>
        <taxon>Burkholderiales</taxon>
        <taxon>Burkholderiaceae</taxon>
        <taxon>Hydromonas</taxon>
    </lineage>
</organism>
<accession>A0A4R6Y8L3</accession>